<feature type="compositionally biased region" description="Polar residues" evidence="1">
    <location>
        <begin position="169"/>
        <end position="178"/>
    </location>
</feature>
<evidence type="ECO:0000313" key="3">
    <source>
        <dbReference type="EMBL" id="KAL1617422.1"/>
    </source>
</evidence>
<dbReference type="PANTHER" id="PTHR43441">
    <property type="entry name" value="RIBOSOMAL-PROTEIN-SERINE ACETYLTRANSFERASE"/>
    <property type="match status" value="1"/>
</dbReference>
<gene>
    <name evidence="3" type="ORF">SLS56_011000</name>
</gene>
<dbReference type="SUPFAM" id="SSF55729">
    <property type="entry name" value="Acyl-CoA N-acyltransferases (Nat)"/>
    <property type="match status" value="1"/>
</dbReference>
<name>A0ABR3SCX8_9PEZI</name>
<comment type="caution">
    <text evidence="3">The sequence shown here is derived from an EMBL/GenBank/DDBJ whole genome shotgun (WGS) entry which is preliminary data.</text>
</comment>
<reference evidence="3 4" key="1">
    <citation type="submission" date="2024-02" db="EMBL/GenBank/DDBJ databases">
        <title>De novo assembly and annotation of 12 fungi associated with fruit tree decline syndrome in Ontario, Canada.</title>
        <authorList>
            <person name="Sulman M."/>
            <person name="Ellouze W."/>
            <person name="Ilyukhin E."/>
        </authorList>
    </citation>
    <scope>NUCLEOTIDE SEQUENCE [LARGE SCALE GENOMIC DNA]</scope>
    <source>
        <strain evidence="3 4">M1-105</strain>
    </source>
</reference>
<organism evidence="3 4">
    <name type="scientific">Neofusicoccum ribis</name>
    <dbReference type="NCBI Taxonomy" id="45134"/>
    <lineage>
        <taxon>Eukaryota</taxon>
        <taxon>Fungi</taxon>
        <taxon>Dikarya</taxon>
        <taxon>Ascomycota</taxon>
        <taxon>Pezizomycotina</taxon>
        <taxon>Dothideomycetes</taxon>
        <taxon>Dothideomycetes incertae sedis</taxon>
        <taxon>Botryosphaeriales</taxon>
        <taxon>Botryosphaeriaceae</taxon>
        <taxon>Neofusicoccum</taxon>
    </lineage>
</organism>
<dbReference type="PANTHER" id="PTHR43441:SF2">
    <property type="entry name" value="FAMILY ACETYLTRANSFERASE, PUTATIVE (AFU_ORTHOLOGUE AFUA_7G00850)-RELATED"/>
    <property type="match status" value="1"/>
</dbReference>
<dbReference type="Pfam" id="PF13302">
    <property type="entry name" value="Acetyltransf_3"/>
    <property type="match status" value="1"/>
</dbReference>
<dbReference type="InterPro" id="IPR016181">
    <property type="entry name" value="Acyl_CoA_acyltransferase"/>
</dbReference>
<evidence type="ECO:0000259" key="2">
    <source>
        <dbReference type="Pfam" id="PF13302"/>
    </source>
</evidence>
<dbReference type="Proteomes" id="UP001521116">
    <property type="component" value="Unassembled WGS sequence"/>
</dbReference>
<evidence type="ECO:0000313" key="4">
    <source>
        <dbReference type="Proteomes" id="UP001521116"/>
    </source>
</evidence>
<sequence>MFNEPLLKFDDCKVAVDAWSAGKDPHYYAVLSGAASDPSSEPAGVMSYLSVVPDHRRIEIGCIIFGERLKQTRGTTEASYLLLKHAFEDLGYLRVEWKADALNKPSAIAAERLGFVYEGIFRQRDTIWFSMTDTEWPTVKAHLEAWLHAGNFDGSGKQRQGLRDLSAGSKVNPTEETS</sequence>
<dbReference type="InterPro" id="IPR000182">
    <property type="entry name" value="GNAT_dom"/>
</dbReference>
<keyword evidence="4" id="KW-1185">Reference proteome</keyword>
<feature type="domain" description="N-acetyltransferase" evidence="2">
    <location>
        <begin position="19"/>
        <end position="116"/>
    </location>
</feature>
<accession>A0ABR3SCX8</accession>
<protein>
    <recommendedName>
        <fullName evidence="2">N-acetyltransferase domain-containing protein</fullName>
    </recommendedName>
</protein>
<dbReference type="Gene3D" id="3.40.630.30">
    <property type="match status" value="1"/>
</dbReference>
<dbReference type="InterPro" id="IPR051908">
    <property type="entry name" value="Ribosomal_N-acetyltransferase"/>
</dbReference>
<evidence type="ECO:0000256" key="1">
    <source>
        <dbReference type="SAM" id="MobiDB-lite"/>
    </source>
</evidence>
<feature type="region of interest" description="Disordered" evidence="1">
    <location>
        <begin position="156"/>
        <end position="178"/>
    </location>
</feature>
<proteinExistence type="predicted"/>
<dbReference type="EMBL" id="JAJVDC020000232">
    <property type="protein sequence ID" value="KAL1617422.1"/>
    <property type="molecule type" value="Genomic_DNA"/>
</dbReference>